<dbReference type="PANTHER" id="PTHR30461:SF23">
    <property type="entry name" value="DNA RECOMBINASE-RELATED"/>
    <property type="match status" value="1"/>
</dbReference>
<dbReference type="Pfam" id="PF13408">
    <property type="entry name" value="Zn_ribbon_recom"/>
    <property type="match status" value="1"/>
</dbReference>
<dbReference type="Proteomes" id="UP000183974">
    <property type="component" value="Unassembled WGS sequence"/>
</dbReference>
<dbReference type="InterPro" id="IPR011109">
    <property type="entry name" value="DNA_bind_recombinase_dom"/>
</dbReference>
<dbReference type="GO" id="GO:0000150">
    <property type="term" value="F:DNA strand exchange activity"/>
    <property type="evidence" value="ECO:0007669"/>
    <property type="project" value="InterPro"/>
</dbReference>
<feature type="domain" description="Recombinase" evidence="2">
    <location>
        <begin position="19"/>
        <end position="154"/>
    </location>
</feature>
<dbReference type="STRING" id="337701.SAMN05444398_104260"/>
<sequence length="535" mass="59461">MFATEPEKARRGELVVAAPVGFVKAGDRLEKDPDRRVQEAISLVFDKVAELGSARQALMWFLEHGLELPSLRKQGDVIWRRPTYATIHRMIVNPAYGGAYAYGKTQAAAGFGATAIRRKDRDDWLALKPGAHEGYVSWERAEAIRKMVSNNVPQSRHHGAAKHGSALLAGLLRCRRCGRKLTVRYTGKKHDIPRYSCWRGLLDNGETRCIAFGGLRVDDAIEQALLQVVGPGAIAAAEVAARQALRQRDQVRDALCRDLEAAQYATDRAFRQYDASDPENRLVTAELEVRWNRALQQVQEIENKIVHHDAVSPNGTTLPVEDLAALGADLERVWFAPATDARLKKRIVRTVIREVVADLDDDASEIVLMVHWVGGAHTEIRLPKRRRGQRNATPPDIVEAVRQLARIASDDVIAGVLNRNGLVTGNGNRWTRERVTALRSYRKIPVYKPEPNGLDPWLNLSGAAKLIGVAPKTLRLAAEAGDIKADHPLADGPWVFERAELSKTKAQQLRKRAQKNPKHPAVSHPDQQNLFSSTT</sequence>
<feature type="compositionally biased region" description="Basic residues" evidence="1">
    <location>
        <begin position="508"/>
        <end position="518"/>
    </location>
</feature>
<evidence type="ECO:0000313" key="4">
    <source>
        <dbReference type="Proteomes" id="UP000183974"/>
    </source>
</evidence>
<dbReference type="Gene3D" id="3.90.1750.20">
    <property type="entry name" value="Putative Large Serine Recombinase, Chain B, Domain 2"/>
    <property type="match status" value="1"/>
</dbReference>
<reference evidence="3 4" key="1">
    <citation type="submission" date="2016-11" db="EMBL/GenBank/DDBJ databases">
        <authorList>
            <person name="Jaros S."/>
            <person name="Januszkiewicz K."/>
            <person name="Wedrychowicz H."/>
        </authorList>
    </citation>
    <scope>NUCLEOTIDE SEQUENCE [LARGE SCALE GENOMIC DNA]</scope>
    <source>
        <strain evidence="3 4">DSM 29589</strain>
    </source>
</reference>
<dbReference type="EMBL" id="FRBR01000004">
    <property type="protein sequence ID" value="SHL67262.1"/>
    <property type="molecule type" value="Genomic_DNA"/>
</dbReference>
<dbReference type="RefSeq" id="WP_308424296.1">
    <property type="nucleotide sequence ID" value="NZ_BMLR01000004.1"/>
</dbReference>
<name>A0A1M7CJ14_9RHOB</name>
<organism evidence="3 4">
    <name type="scientific">Roseovarius pacificus</name>
    <dbReference type="NCBI Taxonomy" id="337701"/>
    <lineage>
        <taxon>Bacteria</taxon>
        <taxon>Pseudomonadati</taxon>
        <taxon>Pseudomonadota</taxon>
        <taxon>Alphaproteobacteria</taxon>
        <taxon>Rhodobacterales</taxon>
        <taxon>Roseobacteraceae</taxon>
        <taxon>Roseovarius</taxon>
    </lineage>
</organism>
<dbReference type="InterPro" id="IPR038109">
    <property type="entry name" value="DNA_bind_recomb_sf"/>
</dbReference>
<dbReference type="PROSITE" id="PS51737">
    <property type="entry name" value="RECOMBINASE_DNA_BIND"/>
    <property type="match status" value="1"/>
</dbReference>
<feature type="region of interest" description="Disordered" evidence="1">
    <location>
        <begin position="505"/>
        <end position="535"/>
    </location>
</feature>
<proteinExistence type="predicted"/>
<protein>
    <submittedName>
        <fullName evidence="3">Recombinase zinc beta ribbon domain-containing protein</fullName>
    </submittedName>
</protein>
<dbReference type="InterPro" id="IPR025827">
    <property type="entry name" value="Zn_ribbon_recom_dom"/>
</dbReference>
<accession>A0A1M7CJ14</accession>
<dbReference type="PANTHER" id="PTHR30461">
    <property type="entry name" value="DNA-INVERTASE FROM LAMBDOID PROPHAGE"/>
    <property type="match status" value="1"/>
</dbReference>
<dbReference type="InterPro" id="IPR050639">
    <property type="entry name" value="SSR_resolvase"/>
</dbReference>
<evidence type="ECO:0000313" key="3">
    <source>
        <dbReference type="EMBL" id="SHL67262.1"/>
    </source>
</evidence>
<evidence type="ECO:0000256" key="1">
    <source>
        <dbReference type="SAM" id="MobiDB-lite"/>
    </source>
</evidence>
<evidence type="ECO:0000259" key="2">
    <source>
        <dbReference type="PROSITE" id="PS51737"/>
    </source>
</evidence>
<keyword evidence="4" id="KW-1185">Reference proteome</keyword>
<gene>
    <name evidence="3" type="ORF">SAMN05444398_104260</name>
</gene>
<feature type="compositionally biased region" description="Polar residues" evidence="1">
    <location>
        <begin position="525"/>
        <end position="535"/>
    </location>
</feature>
<dbReference type="Pfam" id="PF07508">
    <property type="entry name" value="Recombinase"/>
    <property type="match status" value="1"/>
</dbReference>
<dbReference type="GO" id="GO:0003677">
    <property type="term" value="F:DNA binding"/>
    <property type="evidence" value="ECO:0007669"/>
    <property type="project" value="InterPro"/>
</dbReference>
<dbReference type="AlphaFoldDB" id="A0A1M7CJ14"/>